<dbReference type="AlphaFoldDB" id="A0AA41N1G9"/>
<protein>
    <submittedName>
        <fullName evidence="1">Uncharacterized protein</fullName>
    </submittedName>
</protein>
<comment type="caution">
    <text evidence="1">The sequence shown here is derived from an EMBL/GenBank/DDBJ whole genome shotgun (WGS) entry which is preliminary data.</text>
</comment>
<dbReference type="EMBL" id="JAATJV010379861">
    <property type="protein sequence ID" value="MBZ3881936.1"/>
    <property type="molecule type" value="Genomic_DNA"/>
</dbReference>
<reference evidence="1" key="1">
    <citation type="submission" date="2020-03" db="EMBL/GenBank/DDBJ databases">
        <title>Studies in the Genomics of Life Span.</title>
        <authorList>
            <person name="Glass D."/>
        </authorList>
    </citation>
    <scope>NUCLEOTIDE SEQUENCE</scope>
    <source>
        <strain evidence="1">SUZIE</strain>
        <tissue evidence="1">Muscle</tissue>
    </source>
</reference>
<organism evidence="1 2">
    <name type="scientific">Sciurus carolinensis</name>
    <name type="common">Eastern gray squirrel</name>
    <dbReference type="NCBI Taxonomy" id="30640"/>
    <lineage>
        <taxon>Eukaryota</taxon>
        <taxon>Metazoa</taxon>
        <taxon>Chordata</taxon>
        <taxon>Craniata</taxon>
        <taxon>Vertebrata</taxon>
        <taxon>Euteleostomi</taxon>
        <taxon>Mammalia</taxon>
        <taxon>Eutheria</taxon>
        <taxon>Euarchontoglires</taxon>
        <taxon>Glires</taxon>
        <taxon>Rodentia</taxon>
        <taxon>Sciuromorpha</taxon>
        <taxon>Sciuridae</taxon>
        <taxon>Sciurinae</taxon>
        <taxon>Sciurini</taxon>
        <taxon>Sciurus</taxon>
    </lineage>
</organism>
<keyword evidence="2" id="KW-1185">Reference proteome</keyword>
<gene>
    <name evidence="1" type="ORF">SUZIE_165460</name>
</gene>
<dbReference type="Proteomes" id="UP001166674">
    <property type="component" value="Unassembled WGS sequence"/>
</dbReference>
<sequence length="84" mass="9924">MVDHRTPAFCVDMEDLREMAAWSSTARPRWSTWFSSRRRKSWSGVAMNARTMWLKELEVAKGGQADLVLLQAEERSWEKKLEMY</sequence>
<name>A0AA41N1G9_SCICA</name>
<proteinExistence type="predicted"/>
<evidence type="ECO:0000313" key="1">
    <source>
        <dbReference type="EMBL" id="MBZ3881936.1"/>
    </source>
</evidence>
<accession>A0AA41N1G9</accession>
<evidence type="ECO:0000313" key="2">
    <source>
        <dbReference type="Proteomes" id="UP001166674"/>
    </source>
</evidence>